<dbReference type="GO" id="GO:0042981">
    <property type="term" value="P:regulation of apoptotic process"/>
    <property type="evidence" value="ECO:0007669"/>
    <property type="project" value="TreeGrafter"/>
</dbReference>
<dbReference type="GO" id="GO:0006508">
    <property type="term" value="P:proteolysis"/>
    <property type="evidence" value="ECO:0007669"/>
    <property type="project" value="UniProtKB-KW"/>
</dbReference>
<keyword evidence="7" id="KW-0788">Thiol protease</keyword>
<evidence type="ECO:0000256" key="7">
    <source>
        <dbReference type="ARBA" id="ARBA00022807"/>
    </source>
</evidence>
<keyword evidence="5" id="KW-0833">Ubl conjugation pathway</keyword>
<name>A0A3N4IG93_ASCIM</name>
<feature type="compositionally biased region" description="Basic and acidic residues" evidence="8">
    <location>
        <begin position="209"/>
        <end position="218"/>
    </location>
</feature>
<dbReference type="Pfam" id="PF00443">
    <property type="entry name" value="UCH"/>
    <property type="match status" value="1"/>
</dbReference>
<feature type="domain" description="USP" evidence="9">
    <location>
        <begin position="399"/>
        <end position="716"/>
    </location>
</feature>
<keyword evidence="11" id="KW-1185">Reference proteome</keyword>
<dbReference type="Gene3D" id="3.90.70.10">
    <property type="entry name" value="Cysteine proteinases"/>
    <property type="match status" value="1"/>
</dbReference>
<comment type="similarity">
    <text evidence="2">Belongs to the peptidase C19 family.</text>
</comment>
<accession>A0A3N4IG93</accession>
<dbReference type="STRING" id="1160509.A0A3N4IG93"/>
<evidence type="ECO:0000259" key="9">
    <source>
        <dbReference type="PROSITE" id="PS50235"/>
    </source>
</evidence>
<dbReference type="GO" id="GO:0016579">
    <property type="term" value="P:protein deubiquitination"/>
    <property type="evidence" value="ECO:0007669"/>
    <property type="project" value="InterPro"/>
</dbReference>
<dbReference type="OrthoDB" id="289038at2759"/>
<feature type="compositionally biased region" description="Polar residues" evidence="8">
    <location>
        <begin position="14"/>
        <end position="27"/>
    </location>
</feature>
<dbReference type="EMBL" id="ML119657">
    <property type="protein sequence ID" value="RPA84839.1"/>
    <property type="molecule type" value="Genomic_DNA"/>
</dbReference>
<feature type="compositionally biased region" description="Basic residues" evidence="8">
    <location>
        <begin position="288"/>
        <end position="300"/>
    </location>
</feature>
<dbReference type="InterPro" id="IPR028889">
    <property type="entry name" value="USP"/>
</dbReference>
<dbReference type="EC" id="3.4.19.12" evidence="3"/>
<evidence type="ECO:0000313" key="11">
    <source>
        <dbReference type="Proteomes" id="UP000275078"/>
    </source>
</evidence>
<dbReference type="GO" id="GO:0005634">
    <property type="term" value="C:nucleus"/>
    <property type="evidence" value="ECO:0007669"/>
    <property type="project" value="TreeGrafter"/>
</dbReference>
<dbReference type="AlphaFoldDB" id="A0A3N4IG93"/>
<feature type="region of interest" description="Disordered" evidence="8">
    <location>
        <begin position="1"/>
        <end position="28"/>
    </location>
</feature>
<evidence type="ECO:0000256" key="8">
    <source>
        <dbReference type="SAM" id="MobiDB-lite"/>
    </source>
</evidence>
<evidence type="ECO:0000256" key="5">
    <source>
        <dbReference type="ARBA" id="ARBA00022786"/>
    </source>
</evidence>
<feature type="compositionally biased region" description="Basic and acidic residues" evidence="8">
    <location>
        <begin position="55"/>
        <end position="74"/>
    </location>
</feature>
<evidence type="ECO:0000313" key="10">
    <source>
        <dbReference type="EMBL" id="RPA84839.1"/>
    </source>
</evidence>
<evidence type="ECO:0000256" key="2">
    <source>
        <dbReference type="ARBA" id="ARBA00009085"/>
    </source>
</evidence>
<evidence type="ECO:0000256" key="6">
    <source>
        <dbReference type="ARBA" id="ARBA00022801"/>
    </source>
</evidence>
<reference evidence="10 11" key="1">
    <citation type="journal article" date="2018" name="Nat. Ecol. Evol.">
        <title>Pezizomycetes genomes reveal the molecular basis of ectomycorrhizal truffle lifestyle.</title>
        <authorList>
            <person name="Murat C."/>
            <person name="Payen T."/>
            <person name="Noel B."/>
            <person name="Kuo A."/>
            <person name="Morin E."/>
            <person name="Chen J."/>
            <person name="Kohler A."/>
            <person name="Krizsan K."/>
            <person name="Balestrini R."/>
            <person name="Da Silva C."/>
            <person name="Montanini B."/>
            <person name="Hainaut M."/>
            <person name="Levati E."/>
            <person name="Barry K.W."/>
            <person name="Belfiori B."/>
            <person name="Cichocki N."/>
            <person name="Clum A."/>
            <person name="Dockter R.B."/>
            <person name="Fauchery L."/>
            <person name="Guy J."/>
            <person name="Iotti M."/>
            <person name="Le Tacon F."/>
            <person name="Lindquist E.A."/>
            <person name="Lipzen A."/>
            <person name="Malagnac F."/>
            <person name="Mello A."/>
            <person name="Molinier V."/>
            <person name="Miyauchi S."/>
            <person name="Poulain J."/>
            <person name="Riccioni C."/>
            <person name="Rubini A."/>
            <person name="Sitrit Y."/>
            <person name="Splivallo R."/>
            <person name="Traeger S."/>
            <person name="Wang M."/>
            <person name="Zifcakova L."/>
            <person name="Wipf D."/>
            <person name="Zambonelli A."/>
            <person name="Paolocci F."/>
            <person name="Nowrousian M."/>
            <person name="Ottonello S."/>
            <person name="Baldrian P."/>
            <person name="Spatafora J.W."/>
            <person name="Henrissat B."/>
            <person name="Nagy L.G."/>
            <person name="Aury J.M."/>
            <person name="Wincker P."/>
            <person name="Grigoriev I.V."/>
            <person name="Bonfante P."/>
            <person name="Martin F.M."/>
        </authorList>
    </citation>
    <scope>NUCLEOTIDE SEQUENCE [LARGE SCALE GENOMIC DNA]</scope>
    <source>
        <strain evidence="10 11">RN42</strain>
    </source>
</reference>
<feature type="region of interest" description="Disordered" evidence="8">
    <location>
        <begin position="50"/>
        <end position="90"/>
    </location>
</feature>
<keyword evidence="6" id="KW-0378">Hydrolase</keyword>
<evidence type="ECO:0000256" key="3">
    <source>
        <dbReference type="ARBA" id="ARBA00012759"/>
    </source>
</evidence>
<dbReference type="GO" id="GO:0004843">
    <property type="term" value="F:cysteine-type deubiquitinase activity"/>
    <property type="evidence" value="ECO:0007669"/>
    <property type="project" value="UniProtKB-EC"/>
</dbReference>
<proteinExistence type="inferred from homology"/>
<dbReference type="GO" id="GO:0005829">
    <property type="term" value="C:cytosol"/>
    <property type="evidence" value="ECO:0007669"/>
    <property type="project" value="TreeGrafter"/>
</dbReference>
<feature type="compositionally biased region" description="Basic and acidic residues" evidence="8">
    <location>
        <begin position="304"/>
        <end position="325"/>
    </location>
</feature>
<dbReference type="InterPro" id="IPR001394">
    <property type="entry name" value="Peptidase_C19_UCH"/>
</dbReference>
<dbReference type="SUPFAM" id="SSF54001">
    <property type="entry name" value="Cysteine proteinases"/>
    <property type="match status" value="1"/>
</dbReference>
<sequence>MASLVINPGLDFFSKSSQSNETSSISRNPFAFRPSAQVASNIASVVNQQATLSKEVSKPPHKSKETTRSTDSQRSRSSASPVERHISTTSKLDKIKNDTKLLKSFGVSHLRGRARRRMVKRCKKKLRAKLQQGSLPDHMVESFIRQVLKNAPTSSAYASAATVSGRQTLNQQIETYLNEPDSSSQTSDDTSSEQASRAPSPLQDAGATMKRELEKTADESPITPPTVPNGKDTKRKVEKEVKGIDDKKDDKKPTEVAEKKDEKKQPETADKKKRKADDEPEHKELTRKERRAMKKAKRAAAAKDTTEHKFADAEEAPAKRKEKEVVVPTPPKKAKVEETKAEVPMTKPPKAGRINIRGKIPKNQMPKVFQALYDDIPDTFKLSKTWKELPRSILSGKTAGSGNISNYCYFNTAMQMLSHIAPLVQYLVYYHSQKQCPIARDDRICVCCEVRDFILRSYEDQRDGFYILKRLGFVLEKRFRTSGRYHEQQDSNDVMLSILEKAISQLKTQQDSPKASTPIEEIFSFKSRSTVICKSCHYKSVEETDTLLHIMDIPQGRNELPLMEAYKPSTTDTISGYKCSKCKKSVEITKRNEIATLPPYLLILTTRNVVFTMPSFGRRGGKKGRRGEVESDPRRVVVPPTRPTVFTTSEGRKETYAFSGVAIHQGSSHHGGHWVHLGRLPNGEWATHSDRHVSSSPQLHFPKRGGIGVVFGFSRS</sequence>
<organism evidence="10 11">
    <name type="scientific">Ascobolus immersus RN42</name>
    <dbReference type="NCBI Taxonomy" id="1160509"/>
    <lineage>
        <taxon>Eukaryota</taxon>
        <taxon>Fungi</taxon>
        <taxon>Dikarya</taxon>
        <taxon>Ascomycota</taxon>
        <taxon>Pezizomycotina</taxon>
        <taxon>Pezizomycetes</taxon>
        <taxon>Pezizales</taxon>
        <taxon>Ascobolaceae</taxon>
        <taxon>Ascobolus</taxon>
    </lineage>
</organism>
<dbReference type="PROSITE" id="PS50235">
    <property type="entry name" value="USP_3"/>
    <property type="match status" value="1"/>
</dbReference>
<gene>
    <name evidence="10" type="ORF">BJ508DRAFT_27753</name>
</gene>
<dbReference type="InterPro" id="IPR050164">
    <property type="entry name" value="Peptidase_C19"/>
</dbReference>
<comment type="catalytic activity">
    <reaction evidence="1">
        <text>Thiol-dependent hydrolysis of ester, thioester, amide, peptide and isopeptide bonds formed by the C-terminal Gly of ubiquitin (a 76-residue protein attached to proteins as an intracellular targeting signal).</text>
        <dbReference type="EC" id="3.4.19.12"/>
    </reaction>
</comment>
<feature type="compositionally biased region" description="Basic and acidic residues" evidence="8">
    <location>
        <begin position="231"/>
        <end position="287"/>
    </location>
</feature>
<evidence type="ECO:0000256" key="1">
    <source>
        <dbReference type="ARBA" id="ARBA00000707"/>
    </source>
</evidence>
<evidence type="ECO:0000256" key="4">
    <source>
        <dbReference type="ARBA" id="ARBA00022670"/>
    </source>
</evidence>
<dbReference type="InterPro" id="IPR038765">
    <property type="entry name" value="Papain-like_cys_pep_sf"/>
</dbReference>
<protein>
    <recommendedName>
        <fullName evidence="3">ubiquitinyl hydrolase 1</fullName>
        <ecNumber evidence="3">3.4.19.12</ecNumber>
    </recommendedName>
</protein>
<dbReference type="Proteomes" id="UP000275078">
    <property type="component" value="Unassembled WGS sequence"/>
</dbReference>
<dbReference type="PANTHER" id="PTHR24006">
    <property type="entry name" value="UBIQUITIN CARBOXYL-TERMINAL HYDROLASE"/>
    <property type="match status" value="1"/>
</dbReference>
<dbReference type="PANTHER" id="PTHR24006:SF758">
    <property type="entry name" value="UBIQUITIN CARBOXYL-TERMINAL HYDROLASE 36"/>
    <property type="match status" value="1"/>
</dbReference>
<keyword evidence="4" id="KW-0645">Protease</keyword>
<feature type="region of interest" description="Disordered" evidence="8">
    <location>
        <begin position="177"/>
        <end position="356"/>
    </location>
</feature>